<sequence>MRHPTHAAFAALSVALALSACGDGVDGSGAEPAVVARTNAVDVPIWLSQTEAMDPARWIASREAGTLLPEADPRSARLRASLARARSAFIEDPRMIANRTVQLGQMLAAAEMPQDYADLVDGFSGIAGASHRRQLYGEMCQHYFNTRQQGLDAPTALARLTESYGAQGGAARAEPAGSPQ</sequence>
<dbReference type="Proteomes" id="UP001055117">
    <property type="component" value="Unassembled WGS sequence"/>
</dbReference>
<protein>
    <recommendedName>
        <fullName evidence="4">MxaH protein</fullName>
    </recommendedName>
</protein>
<keyword evidence="3" id="KW-1185">Reference proteome</keyword>
<feature type="chain" id="PRO_5045591365" description="MxaH protein" evidence="1">
    <location>
        <begin position="23"/>
        <end position="180"/>
    </location>
</feature>
<dbReference type="PROSITE" id="PS51257">
    <property type="entry name" value="PROKAR_LIPOPROTEIN"/>
    <property type="match status" value="1"/>
</dbReference>
<proteinExistence type="predicted"/>
<evidence type="ECO:0000313" key="2">
    <source>
        <dbReference type="EMBL" id="GJD46901.1"/>
    </source>
</evidence>
<organism evidence="2 3">
    <name type="scientific">Methylobacterium cerastii</name>
    <dbReference type="NCBI Taxonomy" id="932741"/>
    <lineage>
        <taxon>Bacteria</taxon>
        <taxon>Pseudomonadati</taxon>
        <taxon>Pseudomonadota</taxon>
        <taxon>Alphaproteobacteria</taxon>
        <taxon>Hyphomicrobiales</taxon>
        <taxon>Methylobacteriaceae</taxon>
        <taxon>Methylobacterium</taxon>
    </lineage>
</organism>
<reference evidence="2 3" key="1">
    <citation type="journal article" date="2021" name="Front. Microbiol.">
        <title>Comprehensive Comparative Genomics and Phenotyping of Methylobacterium Species.</title>
        <authorList>
            <person name="Alessa O."/>
            <person name="Ogura Y."/>
            <person name="Fujitani Y."/>
            <person name="Takami H."/>
            <person name="Hayashi T."/>
            <person name="Sahin N."/>
            <person name="Tani A."/>
        </authorList>
    </citation>
    <scope>NUCLEOTIDE SEQUENCE [LARGE SCALE GENOMIC DNA]</scope>
    <source>
        <strain evidence="2 3">DSM 23679</strain>
    </source>
</reference>
<accession>A0ABQ4QPA7</accession>
<dbReference type="EMBL" id="BPQG01000098">
    <property type="protein sequence ID" value="GJD46901.1"/>
    <property type="molecule type" value="Genomic_DNA"/>
</dbReference>
<name>A0ABQ4QPA7_9HYPH</name>
<evidence type="ECO:0008006" key="4">
    <source>
        <dbReference type="Google" id="ProtNLM"/>
    </source>
</evidence>
<feature type="signal peptide" evidence="1">
    <location>
        <begin position="1"/>
        <end position="22"/>
    </location>
</feature>
<evidence type="ECO:0000256" key="1">
    <source>
        <dbReference type="SAM" id="SignalP"/>
    </source>
</evidence>
<gene>
    <name evidence="2" type="ORF">AFCDBAGC_4786</name>
</gene>
<evidence type="ECO:0000313" key="3">
    <source>
        <dbReference type="Proteomes" id="UP001055117"/>
    </source>
</evidence>
<keyword evidence="1" id="KW-0732">Signal</keyword>
<comment type="caution">
    <text evidence="2">The sequence shown here is derived from an EMBL/GenBank/DDBJ whole genome shotgun (WGS) entry which is preliminary data.</text>
</comment>